<dbReference type="InterPro" id="IPR037176">
    <property type="entry name" value="Osmotin/thaumatin-like_sf"/>
</dbReference>
<dbReference type="InterPro" id="IPR000772">
    <property type="entry name" value="Ricin_B_lectin"/>
</dbReference>
<gene>
    <name evidence="3" type="ORF">FA15DRAFT_622740</name>
</gene>
<dbReference type="SUPFAM" id="SSF50370">
    <property type="entry name" value="Ricin B-like lectins"/>
    <property type="match status" value="1"/>
</dbReference>
<feature type="signal peptide" evidence="1">
    <location>
        <begin position="1"/>
        <end position="32"/>
    </location>
</feature>
<dbReference type="InterPro" id="IPR035992">
    <property type="entry name" value="Ricin_B-like_lectins"/>
</dbReference>
<keyword evidence="1" id="KW-0732">Signal</keyword>
<dbReference type="SUPFAM" id="SSF49870">
    <property type="entry name" value="Osmotin, thaumatin-like protein"/>
    <property type="match status" value="1"/>
</dbReference>
<evidence type="ECO:0000256" key="1">
    <source>
        <dbReference type="SAM" id="SignalP"/>
    </source>
</evidence>
<dbReference type="PROSITE" id="PS50231">
    <property type="entry name" value="RICIN_B_LECTIN"/>
    <property type="match status" value="1"/>
</dbReference>
<evidence type="ECO:0000313" key="3">
    <source>
        <dbReference type="EMBL" id="TFK22304.1"/>
    </source>
</evidence>
<reference evidence="3 4" key="1">
    <citation type="journal article" date="2019" name="Nat. Ecol. Evol.">
        <title>Megaphylogeny resolves global patterns of mushroom evolution.</title>
        <authorList>
            <person name="Varga T."/>
            <person name="Krizsan K."/>
            <person name="Foldi C."/>
            <person name="Dima B."/>
            <person name="Sanchez-Garcia M."/>
            <person name="Sanchez-Ramirez S."/>
            <person name="Szollosi G.J."/>
            <person name="Szarkandi J.G."/>
            <person name="Papp V."/>
            <person name="Albert L."/>
            <person name="Andreopoulos W."/>
            <person name="Angelini C."/>
            <person name="Antonin V."/>
            <person name="Barry K.W."/>
            <person name="Bougher N.L."/>
            <person name="Buchanan P."/>
            <person name="Buyck B."/>
            <person name="Bense V."/>
            <person name="Catcheside P."/>
            <person name="Chovatia M."/>
            <person name="Cooper J."/>
            <person name="Damon W."/>
            <person name="Desjardin D."/>
            <person name="Finy P."/>
            <person name="Geml J."/>
            <person name="Haridas S."/>
            <person name="Hughes K."/>
            <person name="Justo A."/>
            <person name="Karasinski D."/>
            <person name="Kautmanova I."/>
            <person name="Kiss B."/>
            <person name="Kocsube S."/>
            <person name="Kotiranta H."/>
            <person name="LaButti K.M."/>
            <person name="Lechner B.E."/>
            <person name="Liimatainen K."/>
            <person name="Lipzen A."/>
            <person name="Lukacs Z."/>
            <person name="Mihaltcheva S."/>
            <person name="Morgado L.N."/>
            <person name="Niskanen T."/>
            <person name="Noordeloos M.E."/>
            <person name="Ohm R.A."/>
            <person name="Ortiz-Santana B."/>
            <person name="Ovrebo C."/>
            <person name="Racz N."/>
            <person name="Riley R."/>
            <person name="Savchenko A."/>
            <person name="Shiryaev A."/>
            <person name="Soop K."/>
            <person name="Spirin V."/>
            <person name="Szebenyi C."/>
            <person name="Tomsovsky M."/>
            <person name="Tulloss R.E."/>
            <person name="Uehling J."/>
            <person name="Grigoriev I.V."/>
            <person name="Vagvolgyi C."/>
            <person name="Papp T."/>
            <person name="Martin F.M."/>
            <person name="Miettinen O."/>
            <person name="Hibbett D.S."/>
            <person name="Nagy L.G."/>
        </authorList>
    </citation>
    <scope>NUCLEOTIDE SEQUENCE [LARGE SCALE GENOMIC DNA]</scope>
    <source>
        <strain evidence="3 4">CBS 121175</strain>
    </source>
</reference>
<feature type="domain" description="Ricin B lectin" evidence="2">
    <location>
        <begin position="191"/>
        <end position="321"/>
    </location>
</feature>
<dbReference type="AlphaFoldDB" id="A0A5C3KPJ9"/>
<feature type="non-terminal residue" evidence="3">
    <location>
        <position position="323"/>
    </location>
</feature>
<name>A0A5C3KPJ9_COPMA</name>
<organism evidence="3 4">
    <name type="scientific">Coprinopsis marcescibilis</name>
    <name type="common">Agaric fungus</name>
    <name type="synonym">Psathyrella marcescibilis</name>
    <dbReference type="NCBI Taxonomy" id="230819"/>
    <lineage>
        <taxon>Eukaryota</taxon>
        <taxon>Fungi</taxon>
        <taxon>Dikarya</taxon>
        <taxon>Basidiomycota</taxon>
        <taxon>Agaricomycotina</taxon>
        <taxon>Agaricomycetes</taxon>
        <taxon>Agaricomycetidae</taxon>
        <taxon>Agaricales</taxon>
        <taxon>Agaricineae</taxon>
        <taxon>Psathyrellaceae</taxon>
        <taxon>Coprinopsis</taxon>
    </lineage>
</organism>
<sequence>MSETSSVHPYYSAMLSSFALLVLAALPSHVLGVRRFEIVNNCPLPVDVYMNSNNEGTLSATGGSMVRNLRDAWSGHIYSDFNLGSWDGTGTVRAGFYGPGNYYYIAHDPSWLNVGVSIVPLNRTPQNGFCSTRTCLVNDCPNSFTSPPFSFPPPSTTTPPPTPLYACGPDDTGYRVTFCPDGTIPNYQPGPREIHTIRSNNKCVDVRGGTLANGTPIQIYDCNGTGAQRWEIRRGSGQQVKLSGTNFCIDAGTTPGDGVGMKIWECFPDIAAQQWIYTAENSIRLAGTNFCLDLTAGLLTNGNQLQTWTCAGPPNLNLSQLWT</sequence>
<dbReference type="OrthoDB" id="6770063at2759"/>
<dbReference type="Pfam" id="PF00652">
    <property type="entry name" value="Ricin_B_lectin"/>
    <property type="match status" value="1"/>
</dbReference>
<dbReference type="EMBL" id="ML210244">
    <property type="protein sequence ID" value="TFK22304.1"/>
    <property type="molecule type" value="Genomic_DNA"/>
</dbReference>
<feature type="chain" id="PRO_5022791441" description="Ricin B lectin domain-containing protein" evidence="1">
    <location>
        <begin position="33"/>
        <end position="323"/>
    </location>
</feature>
<evidence type="ECO:0000259" key="2">
    <source>
        <dbReference type="SMART" id="SM00458"/>
    </source>
</evidence>
<keyword evidence="4" id="KW-1185">Reference proteome</keyword>
<protein>
    <recommendedName>
        <fullName evidence="2">Ricin B lectin domain-containing protein</fullName>
    </recommendedName>
</protein>
<dbReference type="SMART" id="SM00458">
    <property type="entry name" value="RICIN"/>
    <property type="match status" value="1"/>
</dbReference>
<proteinExistence type="predicted"/>
<evidence type="ECO:0000313" key="4">
    <source>
        <dbReference type="Proteomes" id="UP000307440"/>
    </source>
</evidence>
<dbReference type="Proteomes" id="UP000307440">
    <property type="component" value="Unassembled WGS sequence"/>
</dbReference>
<dbReference type="Gene3D" id="2.80.10.50">
    <property type="match status" value="2"/>
</dbReference>
<accession>A0A5C3KPJ9</accession>